<evidence type="ECO:0000313" key="1">
    <source>
        <dbReference type="EnsemblMetazoa" id="GPPI039082-PA"/>
    </source>
</evidence>
<sequence>MKHTHVVTLMQWADIDNNSISRQETSCKTSNNTCCYIVAAKTTTAERPSYRFEEKQNGAYMLQMIARKRSKMLNIKVVILAQIITKITDHLENNKFV</sequence>
<dbReference type="Proteomes" id="UP000092460">
    <property type="component" value="Unassembled WGS sequence"/>
</dbReference>
<accession>A0A1B0BSB2</accession>
<reference evidence="1" key="2">
    <citation type="submission" date="2020-05" db="UniProtKB">
        <authorList>
            <consortium name="EnsemblMetazoa"/>
        </authorList>
    </citation>
    <scope>IDENTIFICATION</scope>
    <source>
        <strain evidence="1">IAEA</strain>
    </source>
</reference>
<evidence type="ECO:0000313" key="2">
    <source>
        <dbReference type="Proteomes" id="UP000092460"/>
    </source>
</evidence>
<name>A0A1B0BSB2_9MUSC</name>
<reference evidence="2" key="1">
    <citation type="submission" date="2015-01" db="EMBL/GenBank/DDBJ databases">
        <authorList>
            <person name="Aksoy S."/>
            <person name="Warren W."/>
            <person name="Wilson R.K."/>
        </authorList>
    </citation>
    <scope>NUCLEOTIDE SEQUENCE [LARGE SCALE GENOMIC DNA]</scope>
    <source>
        <strain evidence="2">IAEA</strain>
    </source>
</reference>
<dbReference type="EnsemblMetazoa" id="GPPI039082-RA">
    <property type="protein sequence ID" value="GPPI039082-PA"/>
    <property type="gene ID" value="GPPI039082"/>
</dbReference>
<dbReference type="EMBL" id="JXJN01019647">
    <property type="status" value="NOT_ANNOTATED_CDS"/>
    <property type="molecule type" value="Genomic_DNA"/>
</dbReference>
<dbReference type="VEuPathDB" id="VectorBase:GPPI039082"/>
<protein>
    <submittedName>
        <fullName evidence="1">Uncharacterized protein</fullName>
    </submittedName>
</protein>
<keyword evidence="2" id="KW-1185">Reference proteome</keyword>
<dbReference type="AlphaFoldDB" id="A0A1B0BSB2"/>
<organism evidence="1 2">
    <name type="scientific">Glossina palpalis gambiensis</name>
    <dbReference type="NCBI Taxonomy" id="67801"/>
    <lineage>
        <taxon>Eukaryota</taxon>
        <taxon>Metazoa</taxon>
        <taxon>Ecdysozoa</taxon>
        <taxon>Arthropoda</taxon>
        <taxon>Hexapoda</taxon>
        <taxon>Insecta</taxon>
        <taxon>Pterygota</taxon>
        <taxon>Neoptera</taxon>
        <taxon>Endopterygota</taxon>
        <taxon>Diptera</taxon>
        <taxon>Brachycera</taxon>
        <taxon>Muscomorpha</taxon>
        <taxon>Hippoboscoidea</taxon>
        <taxon>Glossinidae</taxon>
        <taxon>Glossina</taxon>
    </lineage>
</organism>
<proteinExistence type="predicted"/>